<dbReference type="EMBL" id="MRCB01000007">
    <property type="protein sequence ID" value="OKH24213.1"/>
    <property type="molecule type" value="Genomic_DNA"/>
</dbReference>
<dbReference type="AlphaFoldDB" id="A0A1U7HKU1"/>
<gene>
    <name evidence="2" type="ORF">NIES593_07820</name>
</gene>
<dbReference type="Proteomes" id="UP000186868">
    <property type="component" value="Unassembled WGS sequence"/>
</dbReference>
<keyword evidence="3" id="KW-1185">Reference proteome</keyword>
<comment type="caution">
    <text evidence="2">The sequence shown here is derived from an EMBL/GenBank/DDBJ whole genome shotgun (WGS) entry which is preliminary data.</text>
</comment>
<proteinExistence type="predicted"/>
<evidence type="ECO:0000313" key="2">
    <source>
        <dbReference type="EMBL" id="OKH24213.1"/>
    </source>
</evidence>
<evidence type="ECO:0000313" key="3">
    <source>
        <dbReference type="Proteomes" id="UP000186868"/>
    </source>
</evidence>
<feature type="coiled-coil region" evidence="1">
    <location>
        <begin position="73"/>
        <end position="100"/>
    </location>
</feature>
<reference evidence="2 3" key="1">
    <citation type="submission" date="2016-11" db="EMBL/GenBank/DDBJ databases">
        <title>Draft Genome Sequences of Nine Cyanobacterial Strains from Diverse Habitats.</title>
        <authorList>
            <person name="Zhu T."/>
            <person name="Hou S."/>
            <person name="Lu X."/>
            <person name="Hess W.R."/>
        </authorList>
    </citation>
    <scope>NUCLEOTIDE SEQUENCE [LARGE SCALE GENOMIC DNA]</scope>
    <source>
        <strain evidence="2 3">NIES-593</strain>
    </source>
</reference>
<name>A0A1U7HKU1_9CYAN</name>
<sequence length="103" mass="11788">MHFISSQRVLGQSDTTVRSEIQDLKRRINNLEIESSRRVGVRTIQPSLPSQPAQITTPQAIDGRIVGRSDPLFERLANLTIELRERVAKLEKRVKQLEQKNLS</sequence>
<organism evidence="2 3">
    <name type="scientific">Hydrococcus rivularis NIES-593</name>
    <dbReference type="NCBI Taxonomy" id="1921803"/>
    <lineage>
        <taxon>Bacteria</taxon>
        <taxon>Bacillati</taxon>
        <taxon>Cyanobacteriota</taxon>
        <taxon>Cyanophyceae</taxon>
        <taxon>Pleurocapsales</taxon>
        <taxon>Hydrococcaceae</taxon>
        <taxon>Hydrococcus</taxon>
    </lineage>
</organism>
<accession>A0A1U7HKU1</accession>
<protein>
    <submittedName>
        <fullName evidence="2">Uncharacterized protein</fullName>
    </submittedName>
</protein>
<evidence type="ECO:0000256" key="1">
    <source>
        <dbReference type="SAM" id="Coils"/>
    </source>
</evidence>
<keyword evidence="1" id="KW-0175">Coiled coil</keyword>